<dbReference type="PANTHER" id="PTHR32282">
    <property type="entry name" value="BINDING PROTEIN TRANSPEPTIDASE, PUTATIVE-RELATED"/>
    <property type="match status" value="1"/>
</dbReference>
<accession>A0A940NNX2</accession>
<evidence type="ECO:0000256" key="6">
    <source>
        <dbReference type="ARBA" id="ARBA00022670"/>
    </source>
</evidence>
<dbReference type="GO" id="GO:0008658">
    <property type="term" value="F:penicillin binding"/>
    <property type="evidence" value="ECO:0007669"/>
    <property type="project" value="InterPro"/>
</dbReference>
<organism evidence="20 21">
    <name type="scientific">Gottfriedia endophytica</name>
    <dbReference type="NCBI Taxonomy" id="2820819"/>
    <lineage>
        <taxon>Bacteria</taxon>
        <taxon>Bacillati</taxon>
        <taxon>Bacillota</taxon>
        <taxon>Bacilli</taxon>
        <taxon>Bacillales</taxon>
        <taxon>Bacillaceae</taxon>
        <taxon>Gottfriedia</taxon>
    </lineage>
</organism>
<dbReference type="GO" id="GO:0071555">
    <property type="term" value="P:cell wall organization"/>
    <property type="evidence" value="ECO:0007669"/>
    <property type="project" value="UniProtKB-KW"/>
</dbReference>
<evidence type="ECO:0000256" key="2">
    <source>
        <dbReference type="ARBA" id="ARBA00007090"/>
    </source>
</evidence>
<protein>
    <submittedName>
        <fullName evidence="20">Transglycosylase domain-containing protein</fullName>
    </submittedName>
</protein>
<evidence type="ECO:0000256" key="8">
    <source>
        <dbReference type="ARBA" id="ARBA00022679"/>
    </source>
</evidence>
<evidence type="ECO:0000256" key="11">
    <source>
        <dbReference type="ARBA" id="ARBA00022984"/>
    </source>
</evidence>
<evidence type="ECO:0000313" key="21">
    <source>
        <dbReference type="Proteomes" id="UP000682134"/>
    </source>
</evidence>
<comment type="similarity">
    <text evidence="2">In the C-terminal section; belongs to the transpeptidase family.</text>
</comment>
<sequence length="666" mass="75033">MERVLLSNHWKKVRLTSIGIGLLLFLFTTTICSLFLIASYLPKPSLFMETNSTYYDRNGRFLDTTKIGQNRKIVSLRDLPPYAINIILLSEDRNFYKHHGFDFKRIGAALWTDFSHLKLQQGASTITQQLAKNLYLSPEKTWKRKITEAFLTMRLEQHYSKNTLLSAYLNTIYFGHGVYGIDAASQFYFNKRANQLTLGETSFILSIPANPSLYDPYQSFKLVKKRQEQLLASLVKYHVISSQQASQASFKKIILKQNNNQKLNFASYFLQEANKEASQRFTPSWRVKGISLYTTIDTNIQNIVEKTVKSELAPYPSLQSGVIVMDSKTGEIVGMAGNRTEGGSYFNYATDAKRQPGSAIKPFLYYAALENGYTPSTRLKSEPTTFYFQDGSSYHPKNNGNNYANAQITMAQAIAVSDNIYAVKTQQAIGAKAFTNALKTFQLPFPNKIVPSLALGTNSVNLIELTRAYAMIANGGKSVNIQYIKRAVQNNGSLLSDTKINNKQVLSKENVMILKELLHGMFNPAFSQYTSVTGTSIIPLLTKTYYGKSGTTNTDSWMIGFHSKIVVGVWVGNEHNKQLTTSEQKIAKQIWAKTIQQIEDSSDLTAKSENVEKIAIDVKTGLLFQKGCSEKVYLYFRKGTAPSSVCTKKLKLEKPKKAWYEAYLLH</sequence>
<evidence type="ECO:0000256" key="3">
    <source>
        <dbReference type="ARBA" id="ARBA00007739"/>
    </source>
</evidence>
<keyword evidence="7" id="KW-0328">Glycosyltransferase</keyword>
<evidence type="ECO:0000256" key="12">
    <source>
        <dbReference type="ARBA" id="ARBA00023136"/>
    </source>
</evidence>
<dbReference type="InterPro" id="IPR023346">
    <property type="entry name" value="Lysozyme-like_dom_sf"/>
</dbReference>
<evidence type="ECO:0000256" key="5">
    <source>
        <dbReference type="ARBA" id="ARBA00022645"/>
    </source>
</evidence>
<keyword evidence="17" id="KW-0812">Transmembrane</keyword>
<dbReference type="InterPro" id="IPR036950">
    <property type="entry name" value="PBP_transglycosylase"/>
</dbReference>
<gene>
    <name evidence="20" type="ORF">J5Y03_07375</name>
</gene>
<comment type="caution">
    <text evidence="20">The sequence shown here is derived from an EMBL/GenBank/DDBJ whole genome shotgun (WGS) entry which is preliminary data.</text>
</comment>
<evidence type="ECO:0000256" key="17">
    <source>
        <dbReference type="SAM" id="Phobius"/>
    </source>
</evidence>
<feature type="transmembrane region" description="Helical" evidence="17">
    <location>
        <begin position="20"/>
        <end position="41"/>
    </location>
</feature>
<dbReference type="Pfam" id="PF00912">
    <property type="entry name" value="Transgly"/>
    <property type="match status" value="1"/>
</dbReference>
<dbReference type="SUPFAM" id="SSF56601">
    <property type="entry name" value="beta-lactamase/transpeptidase-like"/>
    <property type="match status" value="1"/>
</dbReference>
<dbReference type="InterPro" id="IPR050396">
    <property type="entry name" value="Glycosyltr_51/Transpeptidase"/>
</dbReference>
<feature type="domain" description="Penicillin-binding protein transpeptidase" evidence="18">
    <location>
        <begin position="322"/>
        <end position="591"/>
    </location>
</feature>
<comment type="similarity">
    <text evidence="3">In the N-terminal section; belongs to the glycosyltransferase 51 family.</text>
</comment>
<dbReference type="AlphaFoldDB" id="A0A940NNX2"/>
<dbReference type="SUPFAM" id="SSF53955">
    <property type="entry name" value="Lysozyme-like"/>
    <property type="match status" value="1"/>
</dbReference>
<evidence type="ECO:0000256" key="1">
    <source>
        <dbReference type="ARBA" id="ARBA00004236"/>
    </source>
</evidence>
<dbReference type="GO" id="GO:0008955">
    <property type="term" value="F:peptidoglycan glycosyltransferase activity"/>
    <property type="evidence" value="ECO:0007669"/>
    <property type="project" value="UniProtKB-EC"/>
</dbReference>
<evidence type="ECO:0000256" key="14">
    <source>
        <dbReference type="ARBA" id="ARBA00023316"/>
    </source>
</evidence>
<evidence type="ECO:0000256" key="7">
    <source>
        <dbReference type="ARBA" id="ARBA00022676"/>
    </source>
</evidence>
<comment type="subcellular location">
    <subcellularLocation>
        <location evidence="1">Cell membrane</location>
    </subcellularLocation>
</comment>
<dbReference type="Proteomes" id="UP000682134">
    <property type="component" value="Unassembled WGS sequence"/>
</dbReference>
<evidence type="ECO:0000256" key="16">
    <source>
        <dbReference type="ARBA" id="ARBA00049902"/>
    </source>
</evidence>
<keyword evidence="6" id="KW-0645">Protease</keyword>
<keyword evidence="17" id="KW-1133">Transmembrane helix</keyword>
<reference evidence="20" key="1">
    <citation type="submission" date="2021-04" db="EMBL/GenBank/DDBJ databases">
        <title>Genome seq and assembly of Bacillus sp.</title>
        <authorList>
            <person name="Chhetri G."/>
        </authorList>
    </citation>
    <scope>NUCLEOTIDE SEQUENCE</scope>
    <source>
        <strain evidence="20">RG28</strain>
    </source>
</reference>
<keyword evidence="21" id="KW-1185">Reference proteome</keyword>
<dbReference type="Gene3D" id="3.40.710.10">
    <property type="entry name" value="DD-peptidase/beta-lactamase superfamily"/>
    <property type="match status" value="1"/>
</dbReference>
<dbReference type="PANTHER" id="PTHR32282:SF11">
    <property type="entry name" value="PENICILLIN-BINDING PROTEIN 1B"/>
    <property type="match status" value="1"/>
</dbReference>
<evidence type="ECO:0000256" key="13">
    <source>
        <dbReference type="ARBA" id="ARBA00023268"/>
    </source>
</evidence>
<feature type="domain" description="Glycosyl transferase family 51" evidence="19">
    <location>
        <begin position="61"/>
        <end position="233"/>
    </location>
</feature>
<evidence type="ECO:0000256" key="4">
    <source>
        <dbReference type="ARBA" id="ARBA00022475"/>
    </source>
</evidence>
<keyword evidence="5" id="KW-0121">Carboxypeptidase</keyword>
<dbReference type="EMBL" id="JAGIYQ010000004">
    <property type="protein sequence ID" value="MBP0725010.1"/>
    <property type="molecule type" value="Genomic_DNA"/>
</dbReference>
<dbReference type="InterPro" id="IPR012338">
    <property type="entry name" value="Beta-lactam/transpept-like"/>
</dbReference>
<keyword evidence="12 17" id="KW-0472">Membrane</keyword>
<keyword evidence="9" id="KW-0378">Hydrolase</keyword>
<dbReference type="Gene3D" id="1.10.3810.10">
    <property type="entry name" value="Biosynthetic peptidoglycan transglycosylase-like"/>
    <property type="match status" value="1"/>
</dbReference>
<keyword evidence="10" id="KW-0133">Cell shape</keyword>
<keyword evidence="13" id="KW-0511">Multifunctional enzyme</keyword>
<keyword evidence="11" id="KW-0573">Peptidoglycan synthesis</keyword>
<dbReference type="Pfam" id="PF00905">
    <property type="entry name" value="Transpeptidase"/>
    <property type="match status" value="1"/>
</dbReference>
<dbReference type="GO" id="GO:0009002">
    <property type="term" value="F:serine-type D-Ala-D-Ala carboxypeptidase activity"/>
    <property type="evidence" value="ECO:0007669"/>
    <property type="project" value="UniProtKB-EC"/>
</dbReference>
<evidence type="ECO:0000313" key="20">
    <source>
        <dbReference type="EMBL" id="MBP0725010.1"/>
    </source>
</evidence>
<evidence type="ECO:0000256" key="9">
    <source>
        <dbReference type="ARBA" id="ARBA00022801"/>
    </source>
</evidence>
<comment type="catalytic activity">
    <reaction evidence="15">
        <text>Preferential cleavage: (Ac)2-L-Lys-D-Ala-|-D-Ala. Also transpeptidation of peptidyl-alanyl moieties that are N-acyl substituents of D-alanine.</text>
        <dbReference type="EC" id="3.4.16.4"/>
    </reaction>
</comment>
<dbReference type="GO" id="GO:0009252">
    <property type="term" value="P:peptidoglycan biosynthetic process"/>
    <property type="evidence" value="ECO:0007669"/>
    <property type="project" value="UniProtKB-KW"/>
</dbReference>
<dbReference type="RefSeq" id="WP_209404140.1">
    <property type="nucleotide sequence ID" value="NZ_JAGIYQ010000004.1"/>
</dbReference>
<dbReference type="GO" id="GO:0005886">
    <property type="term" value="C:plasma membrane"/>
    <property type="evidence" value="ECO:0007669"/>
    <property type="project" value="UniProtKB-SubCell"/>
</dbReference>
<evidence type="ECO:0000256" key="10">
    <source>
        <dbReference type="ARBA" id="ARBA00022960"/>
    </source>
</evidence>
<dbReference type="GO" id="GO:0008360">
    <property type="term" value="P:regulation of cell shape"/>
    <property type="evidence" value="ECO:0007669"/>
    <property type="project" value="UniProtKB-KW"/>
</dbReference>
<keyword evidence="14" id="KW-0961">Cell wall biogenesis/degradation</keyword>
<comment type="catalytic activity">
    <reaction evidence="16">
        <text>[GlcNAc-(1-&gt;4)-Mur2Ac(oyl-L-Ala-gamma-D-Glu-L-Lys-D-Ala-D-Ala)](n)-di-trans,octa-cis-undecaprenyl diphosphate + beta-D-GlcNAc-(1-&gt;4)-Mur2Ac(oyl-L-Ala-gamma-D-Glu-L-Lys-D-Ala-D-Ala)-di-trans,octa-cis-undecaprenyl diphosphate = [GlcNAc-(1-&gt;4)-Mur2Ac(oyl-L-Ala-gamma-D-Glu-L-Lys-D-Ala-D-Ala)](n+1)-di-trans,octa-cis-undecaprenyl diphosphate + di-trans,octa-cis-undecaprenyl diphosphate + H(+)</text>
        <dbReference type="Rhea" id="RHEA:23708"/>
        <dbReference type="Rhea" id="RHEA-COMP:9602"/>
        <dbReference type="Rhea" id="RHEA-COMP:9603"/>
        <dbReference type="ChEBI" id="CHEBI:15378"/>
        <dbReference type="ChEBI" id="CHEBI:58405"/>
        <dbReference type="ChEBI" id="CHEBI:60033"/>
        <dbReference type="ChEBI" id="CHEBI:78435"/>
        <dbReference type="EC" id="2.4.99.28"/>
    </reaction>
</comment>
<keyword evidence="4" id="KW-1003">Cell membrane</keyword>
<evidence type="ECO:0000259" key="18">
    <source>
        <dbReference type="Pfam" id="PF00905"/>
    </source>
</evidence>
<dbReference type="GO" id="GO:0006508">
    <property type="term" value="P:proteolysis"/>
    <property type="evidence" value="ECO:0007669"/>
    <property type="project" value="UniProtKB-KW"/>
</dbReference>
<name>A0A940NNX2_9BACI</name>
<dbReference type="GO" id="GO:0030288">
    <property type="term" value="C:outer membrane-bounded periplasmic space"/>
    <property type="evidence" value="ECO:0007669"/>
    <property type="project" value="TreeGrafter"/>
</dbReference>
<dbReference type="InterPro" id="IPR001264">
    <property type="entry name" value="Glyco_trans_51"/>
</dbReference>
<proteinExistence type="inferred from homology"/>
<dbReference type="FunFam" id="1.10.3810.10:FF:000001">
    <property type="entry name" value="Penicillin-binding protein 1A"/>
    <property type="match status" value="1"/>
</dbReference>
<dbReference type="InterPro" id="IPR001460">
    <property type="entry name" value="PCN-bd_Tpept"/>
</dbReference>
<evidence type="ECO:0000259" key="19">
    <source>
        <dbReference type="Pfam" id="PF00912"/>
    </source>
</evidence>
<evidence type="ECO:0000256" key="15">
    <source>
        <dbReference type="ARBA" id="ARBA00034000"/>
    </source>
</evidence>
<keyword evidence="8" id="KW-0808">Transferase</keyword>